<reference evidence="1 2" key="1">
    <citation type="submission" date="2016-10" db="EMBL/GenBank/DDBJ databases">
        <authorList>
            <person name="de Groot N.N."/>
        </authorList>
    </citation>
    <scope>NUCLEOTIDE SEQUENCE [LARGE SCALE GENOMIC DNA]</scope>
    <source>
        <strain evidence="1 2">DSM 44149</strain>
    </source>
</reference>
<dbReference type="Proteomes" id="UP000183376">
    <property type="component" value="Chromosome I"/>
</dbReference>
<dbReference type="AlphaFoldDB" id="A0A1G9UTZ7"/>
<organism evidence="1 2">
    <name type="scientific">Allokutzneria albata</name>
    <name type="common">Kibdelosporangium albatum</name>
    <dbReference type="NCBI Taxonomy" id="211114"/>
    <lineage>
        <taxon>Bacteria</taxon>
        <taxon>Bacillati</taxon>
        <taxon>Actinomycetota</taxon>
        <taxon>Actinomycetes</taxon>
        <taxon>Pseudonocardiales</taxon>
        <taxon>Pseudonocardiaceae</taxon>
        <taxon>Allokutzneria</taxon>
    </lineage>
</organism>
<evidence type="ECO:0000313" key="2">
    <source>
        <dbReference type="Proteomes" id="UP000183376"/>
    </source>
</evidence>
<gene>
    <name evidence="1" type="ORF">SAMN04489726_2605</name>
</gene>
<sequence>MEDLACLSPPERVRRWAQLLEEVDSRIRERAAGRVDWVRLKLNLIRKGRAMEVYSAADAAVRTAAFVAELHRGGLAEEVAEVLPSAEELVRACLAEIPIPPERALTRVVLDDLDVTAIRNSRQAKILVEAAEQHAARLRDPRLAAQLRRWSSLKTRLV</sequence>
<dbReference type="STRING" id="211114.SAMN04489726_2605"/>
<evidence type="ECO:0000313" key="1">
    <source>
        <dbReference type="EMBL" id="SDM63055.1"/>
    </source>
</evidence>
<proteinExistence type="predicted"/>
<dbReference type="OrthoDB" id="3360700at2"/>
<protein>
    <submittedName>
        <fullName evidence="1">Uncharacterized protein</fullName>
    </submittedName>
</protein>
<dbReference type="RefSeq" id="WP_156051600.1">
    <property type="nucleotide sequence ID" value="NZ_JOEF01000028.1"/>
</dbReference>
<dbReference type="eggNOG" id="ENOG5030MKB">
    <property type="taxonomic scope" value="Bacteria"/>
</dbReference>
<accession>A0A1G9UTZ7</accession>
<dbReference type="EMBL" id="LT629701">
    <property type="protein sequence ID" value="SDM63055.1"/>
    <property type="molecule type" value="Genomic_DNA"/>
</dbReference>
<keyword evidence="2" id="KW-1185">Reference proteome</keyword>
<name>A0A1G9UTZ7_ALLAB</name>